<feature type="region of interest" description="Disordered" evidence="1">
    <location>
        <begin position="82"/>
        <end position="132"/>
    </location>
</feature>
<dbReference type="InterPro" id="IPR011009">
    <property type="entry name" value="Kinase-like_dom_sf"/>
</dbReference>
<dbReference type="PANTHER" id="PTHR44167:SF24">
    <property type="entry name" value="SERINE_THREONINE-PROTEIN KINASE CHK2"/>
    <property type="match status" value="1"/>
</dbReference>
<dbReference type="eggNOG" id="KOG0595">
    <property type="taxonomic scope" value="Eukaryota"/>
</dbReference>
<dbReference type="GO" id="GO:0005634">
    <property type="term" value="C:nucleus"/>
    <property type="evidence" value="ECO:0007669"/>
    <property type="project" value="TreeGrafter"/>
</dbReference>
<organism evidence="3 4">
    <name type="scientific">Glarea lozoyensis (strain ATCC 20868 / MF5171)</name>
    <dbReference type="NCBI Taxonomy" id="1116229"/>
    <lineage>
        <taxon>Eukaryota</taxon>
        <taxon>Fungi</taxon>
        <taxon>Dikarya</taxon>
        <taxon>Ascomycota</taxon>
        <taxon>Pezizomycotina</taxon>
        <taxon>Leotiomycetes</taxon>
        <taxon>Helotiales</taxon>
        <taxon>Helotiaceae</taxon>
        <taxon>Glarea</taxon>
    </lineage>
</organism>
<dbReference type="Gene3D" id="1.10.510.10">
    <property type="entry name" value="Transferase(Phosphotransferase) domain 1"/>
    <property type="match status" value="1"/>
</dbReference>
<dbReference type="Pfam" id="PF00069">
    <property type="entry name" value="Pkinase"/>
    <property type="match status" value="1"/>
</dbReference>
<feature type="compositionally biased region" description="Polar residues" evidence="1">
    <location>
        <begin position="82"/>
        <end position="104"/>
    </location>
</feature>
<dbReference type="AlphaFoldDB" id="S3CL84"/>
<keyword evidence="4" id="KW-1185">Reference proteome</keyword>
<keyword evidence="3" id="KW-0418">Kinase</keyword>
<dbReference type="InterPro" id="IPR000719">
    <property type="entry name" value="Prot_kinase_dom"/>
</dbReference>
<gene>
    <name evidence="3" type="ORF">GLAREA_02433</name>
</gene>
<proteinExistence type="predicted"/>
<feature type="domain" description="Protein kinase" evidence="2">
    <location>
        <begin position="386"/>
        <end position="686"/>
    </location>
</feature>
<dbReference type="EMBL" id="KE145370">
    <property type="protein sequence ID" value="EPE26520.1"/>
    <property type="molecule type" value="Genomic_DNA"/>
</dbReference>
<keyword evidence="3" id="KW-0808">Transferase</keyword>
<dbReference type="GO" id="GO:0004674">
    <property type="term" value="F:protein serine/threonine kinase activity"/>
    <property type="evidence" value="ECO:0007669"/>
    <property type="project" value="TreeGrafter"/>
</dbReference>
<evidence type="ECO:0000259" key="2">
    <source>
        <dbReference type="PROSITE" id="PS50011"/>
    </source>
</evidence>
<dbReference type="PROSITE" id="PS00108">
    <property type="entry name" value="PROTEIN_KINASE_ST"/>
    <property type="match status" value="1"/>
</dbReference>
<evidence type="ECO:0000313" key="3">
    <source>
        <dbReference type="EMBL" id="EPE26520.1"/>
    </source>
</evidence>
<dbReference type="PROSITE" id="PS50011">
    <property type="entry name" value="PROTEIN_KINASE_DOM"/>
    <property type="match status" value="1"/>
</dbReference>
<reference evidence="3 4" key="1">
    <citation type="journal article" date="2013" name="BMC Genomics">
        <title>Genomics-driven discovery of the pneumocandin biosynthetic gene cluster in the fungus Glarea lozoyensis.</title>
        <authorList>
            <person name="Chen L."/>
            <person name="Yue Q."/>
            <person name="Zhang X."/>
            <person name="Xiang M."/>
            <person name="Wang C."/>
            <person name="Li S."/>
            <person name="Che Y."/>
            <person name="Ortiz-Lopez F.J."/>
            <person name="Bills G.F."/>
            <person name="Liu X."/>
            <person name="An Z."/>
        </authorList>
    </citation>
    <scope>NUCLEOTIDE SEQUENCE [LARGE SCALE GENOMIC DNA]</scope>
    <source>
        <strain evidence="4">ATCC 20868 / MF5171</strain>
    </source>
</reference>
<dbReference type="Proteomes" id="UP000016922">
    <property type="component" value="Unassembled WGS sequence"/>
</dbReference>
<evidence type="ECO:0000313" key="4">
    <source>
        <dbReference type="Proteomes" id="UP000016922"/>
    </source>
</evidence>
<dbReference type="SUPFAM" id="SSF56112">
    <property type="entry name" value="Protein kinase-like (PK-like)"/>
    <property type="match status" value="1"/>
</dbReference>
<dbReference type="RefSeq" id="XP_008085710.1">
    <property type="nucleotide sequence ID" value="XM_008087519.1"/>
</dbReference>
<evidence type="ECO:0000256" key="1">
    <source>
        <dbReference type="SAM" id="MobiDB-lite"/>
    </source>
</evidence>
<feature type="compositionally biased region" description="Polar residues" evidence="1">
    <location>
        <begin position="117"/>
        <end position="132"/>
    </location>
</feature>
<dbReference type="STRING" id="1116229.S3CL84"/>
<accession>S3CL84</accession>
<dbReference type="OrthoDB" id="5979581at2759"/>
<dbReference type="HOGENOM" id="CLU_401168_0_0_1"/>
<dbReference type="GO" id="GO:0005524">
    <property type="term" value="F:ATP binding"/>
    <property type="evidence" value="ECO:0007669"/>
    <property type="project" value="InterPro"/>
</dbReference>
<dbReference type="KEGG" id="glz:GLAREA_02433"/>
<feature type="compositionally biased region" description="Basic and acidic residues" evidence="1">
    <location>
        <begin position="107"/>
        <end position="116"/>
    </location>
</feature>
<dbReference type="SMART" id="SM00220">
    <property type="entry name" value="S_TKc"/>
    <property type="match status" value="1"/>
</dbReference>
<dbReference type="GO" id="GO:0044773">
    <property type="term" value="P:mitotic DNA damage checkpoint signaling"/>
    <property type="evidence" value="ECO:0007669"/>
    <property type="project" value="TreeGrafter"/>
</dbReference>
<name>S3CL84_GLAL2</name>
<dbReference type="PANTHER" id="PTHR44167">
    <property type="entry name" value="OVARIAN-SPECIFIC SERINE/THREONINE-PROTEIN KINASE LOK-RELATED"/>
    <property type="match status" value="1"/>
</dbReference>
<dbReference type="GeneID" id="19461490"/>
<dbReference type="InterPro" id="IPR008271">
    <property type="entry name" value="Ser/Thr_kinase_AS"/>
</dbReference>
<sequence length="686" mass="77433">MAHTMNLPAVCDSREWEVVADPYDFTAFVDSDSDHEFTPKSDISKTLSASTSTLVVSSHIVQSAVTETEIFKTPFKRLSTPATLLQGTEPTVTDTRESSSNVTSDEPCLKDAENKTPSKNTQANSSQSSTEQPYIAQYRVAETIQVPSEVDCTSETVAFKACSQSVQLADIKNSAGLSKVVLSHDQGKFENLKAQNRSGHPPGLITLLSLHRRTVRVHPNCATYKPPEKSKIIQSCTGCSSTYEGLRYQKLFVVEFSIGKTIGLYSKSTDGFKASAPNWAPQFIQGLFTKSTATKTGGSHAKMQPTESSLECYSLVLQNGLTLEQYRELTVPFLKSCNRFVFTLNTNDPVGVEFQKQLLIYRHSALRQAAIQDLTIIFGKSQKDYSLFLERFINGNFPLTSIMIRWLPRAAETSQEEAWLTYFVTKRLEKRESIKSQREKLDWRYVSILKVGQRVQGKLGTHIIWKQLYKDVWTATSLHLGKVVIKTAPKHRLSNERDILKRFQSQQEFRQLMDETNDPPSLVLQRFDDNLLNRVLEALQGLHDKGYVHTDIKPDNILINCYSASHRIKDVVLADYGDACLLNDLKPEGNEHIIGAHMFRSPEAMLNMRWGTATDIWSFGATLISLIWGNGWHIFKPDPKDAKPDDPTYPNHVFVKQIAYFGPFPLSYFDILPEDDERWEMVGDST</sequence>
<protein>
    <submittedName>
        <fullName evidence="3">Protein kinase-like (PK-like)</fullName>
    </submittedName>
</protein>